<reference evidence="2" key="1">
    <citation type="submission" date="2021-03" db="EMBL/GenBank/DDBJ databases">
        <authorList>
            <person name="Jaffe A."/>
        </authorList>
    </citation>
    <scope>NUCLEOTIDE SEQUENCE</scope>
    <source>
        <strain evidence="2">RIFCSPLOWO2_01_FULL_AR10_48_17</strain>
    </source>
</reference>
<sequence length="139" mass="16256">MPRPGSLRKPIELLKKQAKKKEAEWNKAKTDRTNAQQQVRKTESHIRYAFNYEPVPILNPDRRDESVLDFQAARKKEQKTIRAEQSTETKARHAEYMVLDAQKLRSSVVGKAVRIITGGEKLWSRTRKIKTKRKKNTRS</sequence>
<dbReference type="EMBL" id="JAGVWC010000008">
    <property type="protein sequence ID" value="MBS3061287.1"/>
    <property type="molecule type" value="Genomic_DNA"/>
</dbReference>
<organism evidence="2 3">
    <name type="scientific">Candidatus Iainarchaeum sp</name>
    <dbReference type="NCBI Taxonomy" id="3101447"/>
    <lineage>
        <taxon>Archaea</taxon>
        <taxon>Candidatus Iainarchaeota</taxon>
        <taxon>Candidatus Iainarchaeia</taxon>
        <taxon>Candidatus Iainarchaeales</taxon>
        <taxon>Candidatus Iainarchaeaceae</taxon>
        <taxon>Candidatus Iainarchaeum</taxon>
    </lineage>
</organism>
<name>A0A8T4L3Y7_9ARCH</name>
<evidence type="ECO:0000313" key="3">
    <source>
        <dbReference type="Proteomes" id="UP000675968"/>
    </source>
</evidence>
<accession>A0A8T4L3Y7</accession>
<dbReference type="AlphaFoldDB" id="A0A8T4L3Y7"/>
<evidence type="ECO:0000313" key="2">
    <source>
        <dbReference type="EMBL" id="MBS3061287.1"/>
    </source>
</evidence>
<feature type="region of interest" description="Disordered" evidence="1">
    <location>
        <begin position="18"/>
        <end position="41"/>
    </location>
</feature>
<protein>
    <submittedName>
        <fullName evidence="2">Uncharacterized protein</fullName>
    </submittedName>
</protein>
<proteinExistence type="predicted"/>
<evidence type="ECO:0000256" key="1">
    <source>
        <dbReference type="SAM" id="MobiDB-lite"/>
    </source>
</evidence>
<gene>
    <name evidence="2" type="ORF">J4215_01755</name>
</gene>
<comment type="caution">
    <text evidence="2">The sequence shown here is derived from an EMBL/GenBank/DDBJ whole genome shotgun (WGS) entry which is preliminary data.</text>
</comment>
<reference evidence="2" key="2">
    <citation type="submission" date="2021-05" db="EMBL/GenBank/DDBJ databases">
        <title>Protein family content uncovers lineage relationships and bacterial pathway maintenance mechanisms in DPANN archaea.</title>
        <authorList>
            <person name="Castelle C.J."/>
            <person name="Meheust R."/>
            <person name="Jaffe A.L."/>
            <person name="Seitz K."/>
            <person name="Gong X."/>
            <person name="Baker B.J."/>
            <person name="Banfield J.F."/>
        </authorList>
    </citation>
    <scope>NUCLEOTIDE SEQUENCE</scope>
    <source>
        <strain evidence="2">RIFCSPLOWO2_01_FULL_AR10_48_17</strain>
    </source>
</reference>
<feature type="compositionally biased region" description="Basic and acidic residues" evidence="1">
    <location>
        <begin position="18"/>
        <end position="32"/>
    </location>
</feature>
<dbReference type="Proteomes" id="UP000675968">
    <property type="component" value="Unassembled WGS sequence"/>
</dbReference>